<organism evidence="8 9">
    <name type="scientific">Actinophytocola glycyrrhizae</name>
    <dbReference type="NCBI Taxonomy" id="2044873"/>
    <lineage>
        <taxon>Bacteria</taxon>
        <taxon>Bacillati</taxon>
        <taxon>Actinomycetota</taxon>
        <taxon>Actinomycetes</taxon>
        <taxon>Pseudonocardiales</taxon>
        <taxon>Pseudonocardiaceae</taxon>
    </lineage>
</organism>
<comment type="similarity">
    <text evidence="6">Belongs to the RnpA family.</text>
</comment>
<dbReference type="SUPFAM" id="SSF54211">
    <property type="entry name" value="Ribosomal protein S5 domain 2-like"/>
    <property type="match status" value="1"/>
</dbReference>
<keyword evidence="1 6" id="KW-0819">tRNA processing</keyword>
<dbReference type="Pfam" id="PF00825">
    <property type="entry name" value="Ribonuclease_P"/>
    <property type="match status" value="1"/>
</dbReference>
<evidence type="ECO:0000313" key="9">
    <source>
        <dbReference type="Proteomes" id="UP001595859"/>
    </source>
</evidence>
<dbReference type="Proteomes" id="UP001595859">
    <property type="component" value="Unassembled WGS sequence"/>
</dbReference>
<evidence type="ECO:0000256" key="1">
    <source>
        <dbReference type="ARBA" id="ARBA00022694"/>
    </source>
</evidence>
<dbReference type="EC" id="3.1.26.5" evidence="6 7"/>
<dbReference type="NCBIfam" id="TIGR00188">
    <property type="entry name" value="rnpA"/>
    <property type="match status" value="1"/>
</dbReference>
<dbReference type="PANTHER" id="PTHR33992:SF1">
    <property type="entry name" value="RIBONUCLEASE P PROTEIN COMPONENT"/>
    <property type="match status" value="1"/>
</dbReference>
<evidence type="ECO:0000256" key="7">
    <source>
        <dbReference type="NCBIfam" id="TIGR00188"/>
    </source>
</evidence>
<proteinExistence type="inferred from homology"/>
<dbReference type="InterPro" id="IPR020568">
    <property type="entry name" value="Ribosomal_Su5_D2-typ_SF"/>
</dbReference>
<dbReference type="EMBL" id="JBHSIS010000006">
    <property type="protein sequence ID" value="MFC4854893.1"/>
    <property type="molecule type" value="Genomic_DNA"/>
</dbReference>
<dbReference type="PANTHER" id="PTHR33992">
    <property type="entry name" value="RIBONUCLEASE P PROTEIN COMPONENT"/>
    <property type="match status" value="1"/>
</dbReference>
<dbReference type="GO" id="GO:0004526">
    <property type="term" value="F:ribonuclease P activity"/>
    <property type="evidence" value="ECO:0007669"/>
    <property type="project" value="UniProtKB-EC"/>
</dbReference>
<evidence type="ECO:0000256" key="3">
    <source>
        <dbReference type="ARBA" id="ARBA00022759"/>
    </source>
</evidence>
<comment type="catalytic activity">
    <reaction evidence="6">
        <text>Endonucleolytic cleavage of RNA, removing 5'-extranucleotides from tRNA precursor.</text>
        <dbReference type="EC" id="3.1.26.5"/>
    </reaction>
</comment>
<evidence type="ECO:0000256" key="2">
    <source>
        <dbReference type="ARBA" id="ARBA00022722"/>
    </source>
</evidence>
<accession>A0ABV9S1S2</accession>
<protein>
    <recommendedName>
        <fullName evidence="6 7">Ribonuclease P protein component</fullName>
        <shortName evidence="6">RNase P protein</shortName>
        <shortName evidence="6">RNaseP protein</shortName>
        <ecNumber evidence="6 7">3.1.26.5</ecNumber>
    </recommendedName>
    <alternativeName>
        <fullName evidence="6">Protein C5</fullName>
    </alternativeName>
</protein>
<comment type="subunit">
    <text evidence="6">Consists of a catalytic RNA component (M1 or rnpB) and a protein subunit.</text>
</comment>
<keyword evidence="5 6" id="KW-0694">RNA-binding</keyword>
<sequence length="155" mass="16206">MLPAPSRLTGSDNFRLVTRKGRRAGRPRLVVHAITAEEVAGFGALGIDAVKVDPVMTDAGAVPRVGFVVSKAVGNSVVRHRVARRLRHVVRDRLGTVRPGCTLVVRALPSAASAASAELGGDIDSAFRRLRLCRANGDSGTATDKQTDTATGGAQ</sequence>
<dbReference type="Gene3D" id="3.30.230.10">
    <property type="match status" value="1"/>
</dbReference>
<evidence type="ECO:0000256" key="5">
    <source>
        <dbReference type="ARBA" id="ARBA00022884"/>
    </source>
</evidence>
<name>A0ABV9S1S2_9PSEU</name>
<evidence type="ECO:0000313" key="8">
    <source>
        <dbReference type="EMBL" id="MFC4854893.1"/>
    </source>
</evidence>
<dbReference type="HAMAP" id="MF_00227">
    <property type="entry name" value="RNase_P"/>
    <property type="match status" value="1"/>
</dbReference>
<reference evidence="9" key="1">
    <citation type="journal article" date="2019" name="Int. J. Syst. Evol. Microbiol.">
        <title>The Global Catalogue of Microorganisms (GCM) 10K type strain sequencing project: providing services to taxonomists for standard genome sequencing and annotation.</title>
        <authorList>
            <consortium name="The Broad Institute Genomics Platform"/>
            <consortium name="The Broad Institute Genome Sequencing Center for Infectious Disease"/>
            <person name="Wu L."/>
            <person name="Ma J."/>
        </authorList>
    </citation>
    <scope>NUCLEOTIDE SEQUENCE [LARGE SCALE GENOMIC DNA]</scope>
    <source>
        <strain evidence="9">ZS-22-S1</strain>
    </source>
</reference>
<dbReference type="InterPro" id="IPR000100">
    <property type="entry name" value="RNase_P"/>
</dbReference>
<gene>
    <name evidence="6 8" type="primary">rnpA</name>
    <name evidence="8" type="ORF">ACFPCV_15420</name>
</gene>
<evidence type="ECO:0000256" key="6">
    <source>
        <dbReference type="HAMAP-Rule" id="MF_00227"/>
    </source>
</evidence>
<keyword evidence="9" id="KW-1185">Reference proteome</keyword>
<dbReference type="RefSeq" id="WP_378056811.1">
    <property type="nucleotide sequence ID" value="NZ_JBHSIS010000006.1"/>
</dbReference>
<keyword evidence="4 6" id="KW-0378">Hydrolase</keyword>
<comment type="caution">
    <text evidence="8">The sequence shown here is derived from an EMBL/GenBank/DDBJ whole genome shotgun (WGS) entry which is preliminary data.</text>
</comment>
<comment type="function">
    <text evidence="6">RNaseP catalyzes the removal of the 5'-leader sequence from pre-tRNA to produce the mature 5'-terminus. It can also cleave other RNA substrates such as 4.5S RNA. The protein component plays an auxiliary but essential role in vivo by binding to the 5'-leader sequence and broadening the substrate specificity of the ribozyme.</text>
</comment>
<keyword evidence="2 6" id="KW-0540">Nuclease</keyword>
<keyword evidence="3 6" id="KW-0255">Endonuclease</keyword>
<evidence type="ECO:0000256" key="4">
    <source>
        <dbReference type="ARBA" id="ARBA00022801"/>
    </source>
</evidence>
<dbReference type="InterPro" id="IPR014721">
    <property type="entry name" value="Ribsml_uS5_D2-typ_fold_subgr"/>
</dbReference>